<proteinExistence type="predicted"/>
<evidence type="ECO:0000256" key="1">
    <source>
        <dbReference type="SAM" id="Phobius"/>
    </source>
</evidence>
<dbReference type="AlphaFoldDB" id="A0A1F5G1U2"/>
<evidence type="ECO:0000313" key="2">
    <source>
        <dbReference type="EMBL" id="OGD85774.1"/>
    </source>
</evidence>
<keyword evidence="1" id="KW-0812">Transmembrane</keyword>
<dbReference type="EMBL" id="MFAV01000045">
    <property type="protein sequence ID" value="OGD85774.1"/>
    <property type="molecule type" value="Genomic_DNA"/>
</dbReference>
<evidence type="ECO:0000313" key="3">
    <source>
        <dbReference type="Proteomes" id="UP000176628"/>
    </source>
</evidence>
<keyword evidence="1" id="KW-1133">Transmembrane helix</keyword>
<accession>A0A1F5G1U2</accession>
<feature type="transmembrane region" description="Helical" evidence="1">
    <location>
        <begin position="14"/>
        <end position="34"/>
    </location>
</feature>
<sequence>MTSLTRAAYLTKQMLIFAVIIGGILVGLWIFWGLGKQIWRSINPPSTPPPTVSFGQLPSLNFSGAPFATSSSKIRYEIETIEGKMPKLPTQAKVFKVNQSPASILSGEKAKQKAAKLGFYSTPQQLSDRIYVFKDDQVYGHALTIDIVTGSFSITSDLYQFPELLSLTGQIRSQTAIELAKNFLKDNVSTSSDFPDAKIQTKNLKLEDRELVEAKSIGDTQLIRVDFYRQDLDKLPILPLEKDKANIWALVSPLKDSKKKILEASFTYWPVDTQTWATYPLKTSDEAFNELQLGQGMVVSAKGSTAIIRKVYLAYLETKTLPGFFQPVFVFDGDDSFRAFVPAIQTAWIKG</sequence>
<reference evidence="2 3" key="1">
    <citation type="journal article" date="2016" name="Nat. Commun.">
        <title>Thousands of microbial genomes shed light on interconnected biogeochemical processes in an aquifer system.</title>
        <authorList>
            <person name="Anantharaman K."/>
            <person name="Brown C.T."/>
            <person name="Hug L.A."/>
            <person name="Sharon I."/>
            <person name="Castelle C.J."/>
            <person name="Probst A.J."/>
            <person name="Thomas B.C."/>
            <person name="Singh A."/>
            <person name="Wilkins M.J."/>
            <person name="Karaoz U."/>
            <person name="Brodie E.L."/>
            <person name="Williams K.H."/>
            <person name="Hubbard S.S."/>
            <person name="Banfield J.F."/>
        </authorList>
    </citation>
    <scope>NUCLEOTIDE SEQUENCE [LARGE SCALE GENOMIC DNA]</scope>
</reference>
<organism evidence="2 3">
    <name type="scientific">Candidatus Curtissbacteria bacterium RBG_16_39_7</name>
    <dbReference type="NCBI Taxonomy" id="1797707"/>
    <lineage>
        <taxon>Bacteria</taxon>
        <taxon>Candidatus Curtissiibacteriota</taxon>
    </lineage>
</organism>
<dbReference type="Proteomes" id="UP000176628">
    <property type="component" value="Unassembled WGS sequence"/>
</dbReference>
<protein>
    <submittedName>
        <fullName evidence="2">Uncharacterized protein</fullName>
    </submittedName>
</protein>
<keyword evidence="1" id="KW-0472">Membrane</keyword>
<gene>
    <name evidence="2" type="ORF">A2Z23_02680</name>
</gene>
<name>A0A1F5G1U2_9BACT</name>
<comment type="caution">
    <text evidence="2">The sequence shown here is derived from an EMBL/GenBank/DDBJ whole genome shotgun (WGS) entry which is preliminary data.</text>
</comment>